<dbReference type="AlphaFoldDB" id="H8KPL9"/>
<gene>
    <name evidence="1" type="ordered locus">Solca_0799</name>
</gene>
<evidence type="ECO:0000313" key="1">
    <source>
        <dbReference type="EMBL" id="AFD05917.1"/>
    </source>
</evidence>
<organism evidence="1 2">
    <name type="scientific">Solitalea canadensis (strain ATCC 29591 / DSM 3403 / JCM 21819 / LMG 8368 / NBRC 15130 / NCIMB 12057 / USAM 9D)</name>
    <name type="common">Flexibacter canadensis</name>
    <dbReference type="NCBI Taxonomy" id="929556"/>
    <lineage>
        <taxon>Bacteria</taxon>
        <taxon>Pseudomonadati</taxon>
        <taxon>Bacteroidota</taxon>
        <taxon>Sphingobacteriia</taxon>
        <taxon>Sphingobacteriales</taxon>
        <taxon>Sphingobacteriaceae</taxon>
        <taxon>Solitalea</taxon>
    </lineage>
</organism>
<name>H8KPL9_SOLCM</name>
<protein>
    <recommendedName>
        <fullName evidence="3">MetA-pathway of phenol degradation</fullName>
    </recommendedName>
</protein>
<accession>H8KPL9</accession>
<keyword evidence="2" id="KW-1185">Reference proteome</keyword>
<dbReference type="KEGG" id="scn:Solca_0799"/>
<reference evidence="1" key="1">
    <citation type="submission" date="2012-02" db="EMBL/GenBank/DDBJ databases">
        <title>The complete genome of Solitalea canadensis DSM 3403.</title>
        <authorList>
            <consortium name="US DOE Joint Genome Institute (JGI-PGF)"/>
            <person name="Lucas S."/>
            <person name="Copeland A."/>
            <person name="Lapidus A."/>
            <person name="Glavina del Rio T."/>
            <person name="Dalin E."/>
            <person name="Tice H."/>
            <person name="Bruce D."/>
            <person name="Goodwin L."/>
            <person name="Pitluck S."/>
            <person name="Peters L."/>
            <person name="Ovchinnikova G."/>
            <person name="Lu M."/>
            <person name="Kyrpides N."/>
            <person name="Mavromatis K."/>
            <person name="Ivanova N."/>
            <person name="Brettin T."/>
            <person name="Detter J.C."/>
            <person name="Han C."/>
            <person name="Larimer F."/>
            <person name="Land M."/>
            <person name="Hauser L."/>
            <person name="Markowitz V."/>
            <person name="Cheng J.-F."/>
            <person name="Hugenholtz P."/>
            <person name="Woyke T."/>
            <person name="Wu D."/>
            <person name="Spring S."/>
            <person name="Schroeder M."/>
            <person name="Kopitz M."/>
            <person name="Brambilla E."/>
            <person name="Klenk H.-P."/>
            <person name="Eisen J.A."/>
        </authorList>
    </citation>
    <scope>NUCLEOTIDE SEQUENCE</scope>
    <source>
        <strain evidence="1">DSM 3403</strain>
    </source>
</reference>
<evidence type="ECO:0000313" key="2">
    <source>
        <dbReference type="Proteomes" id="UP000007590"/>
    </source>
</evidence>
<dbReference type="HOGENOM" id="CLU_1093712_0_0_10"/>
<dbReference type="Proteomes" id="UP000007590">
    <property type="component" value="Chromosome"/>
</dbReference>
<evidence type="ECO:0008006" key="3">
    <source>
        <dbReference type="Google" id="ProtNLM"/>
    </source>
</evidence>
<sequence>MLNYRSALVLSFLIINGFLCFAQQDNGRIVEIFPYPLRKFAYISPRYDRLNLKNDLFSESYYIRFLATSKGNLHLKLDLPFGRTNATDDGNIDFGLQDVDFRFTQLLGRSENFFYGYHVRFYFPTATQESLGSGKFQADPGAGFAYFFPGLKGSIVFAVDYRFSYLGDGSRPDISILGIAPNIDYWGNNWYIGYYPTYTYDFKNDIFDFPLDIEAGYFLTSAIVLSAEFIQPLLKTRTYENEFSIKLRFSLFQK</sequence>
<proteinExistence type="predicted"/>
<dbReference type="EMBL" id="CP003349">
    <property type="protein sequence ID" value="AFD05917.1"/>
    <property type="molecule type" value="Genomic_DNA"/>
</dbReference>
<dbReference type="OrthoDB" id="9809066at2"/>
<dbReference type="RefSeq" id="WP_014679145.1">
    <property type="nucleotide sequence ID" value="NC_017770.1"/>
</dbReference>